<protein>
    <recommendedName>
        <fullName evidence="4">Tubulin--tyrosine ligase-like protein 5</fullName>
    </recommendedName>
</protein>
<dbReference type="Gene3D" id="3.30.470.20">
    <property type="entry name" value="ATP-grasp fold, B domain"/>
    <property type="match status" value="1"/>
</dbReference>
<accession>A0AAD8XZV5</accession>
<dbReference type="Proteomes" id="UP001224775">
    <property type="component" value="Unassembled WGS sequence"/>
</dbReference>
<evidence type="ECO:0000256" key="6">
    <source>
        <dbReference type="SAM" id="Phobius"/>
    </source>
</evidence>
<comment type="catalytic activity">
    <reaction evidence="5">
        <text>L-glutamyl-[protein] + L-glutamate + ATP = gamma-L-glutamyl-L-glutamyl-[protein] + ADP + phosphate + H(+)</text>
        <dbReference type="Rhea" id="RHEA:60144"/>
        <dbReference type="Rhea" id="RHEA-COMP:10208"/>
        <dbReference type="Rhea" id="RHEA-COMP:15517"/>
        <dbReference type="ChEBI" id="CHEBI:15378"/>
        <dbReference type="ChEBI" id="CHEBI:29973"/>
        <dbReference type="ChEBI" id="CHEBI:29985"/>
        <dbReference type="ChEBI" id="CHEBI:30616"/>
        <dbReference type="ChEBI" id="CHEBI:43474"/>
        <dbReference type="ChEBI" id="CHEBI:143622"/>
        <dbReference type="ChEBI" id="CHEBI:456216"/>
    </reaction>
    <physiologicalReaction direction="left-to-right" evidence="5">
        <dbReference type="Rhea" id="RHEA:60145"/>
    </physiologicalReaction>
</comment>
<dbReference type="Pfam" id="PF03133">
    <property type="entry name" value="TTL"/>
    <property type="match status" value="1"/>
</dbReference>
<keyword evidence="6" id="KW-0812">Transmembrane</keyword>
<keyword evidence="8" id="KW-1185">Reference proteome</keyword>
<evidence type="ECO:0000256" key="5">
    <source>
        <dbReference type="ARBA" id="ARBA00049274"/>
    </source>
</evidence>
<dbReference type="AlphaFoldDB" id="A0AAD8XZV5"/>
<dbReference type="GO" id="GO:0036064">
    <property type="term" value="C:ciliary basal body"/>
    <property type="evidence" value="ECO:0007669"/>
    <property type="project" value="TreeGrafter"/>
</dbReference>
<dbReference type="PROSITE" id="PS51221">
    <property type="entry name" value="TTL"/>
    <property type="match status" value="1"/>
</dbReference>
<evidence type="ECO:0000313" key="8">
    <source>
        <dbReference type="Proteomes" id="UP001224775"/>
    </source>
</evidence>
<gene>
    <name evidence="7" type="ORF">QTG54_012283</name>
</gene>
<reference evidence="7" key="1">
    <citation type="submission" date="2023-06" db="EMBL/GenBank/DDBJ databases">
        <title>Survivors Of The Sea: Transcriptome response of Skeletonema marinoi to long-term dormancy.</title>
        <authorList>
            <person name="Pinder M.I.M."/>
            <person name="Kourtchenko O."/>
            <person name="Robertson E.K."/>
            <person name="Larsson T."/>
            <person name="Maumus F."/>
            <person name="Osuna-Cruz C.M."/>
            <person name="Vancaester E."/>
            <person name="Stenow R."/>
            <person name="Vandepoele K."/>
            <person name="Ploug H."/>
            <person name="Bruchert V."/>
            <person name="Godhe A."/>
            <person name="Topel M."/>
        </authorList>
    </citation>
    <scope>NUCLEOTIDE SEQUENCE</scope>
    <source>
        <strain evidence="7">R05AC</strain>
    </source>
</reference>
<dbReference type="PANTHER" id="PTHR12241">
    <property type="entry name" value="TUBULIN POLYGLUTAMYLASE"/>
    <property type="match status" value="1"/>
</dbReference>
<keyword evidence="6" id="KW-1133">Transmembrane helix</keyword>
<dbReference type="GO" id="GO:0000226">
    <property type="term" value="P:microtubule cytoskeleton organization"/>
    <property type="evidence" value="ECO:0007669"/>
    <property type="project" value="TreeGrafter"/>
</dbReference>
<keyword evidence="1" id="KW-0436">Ligase</keyword>
<dbReference type="PANTHER" id="PTHR12241:SF145">
    <property type="entry name" value="TUBULIN POLYGLUTAMYLASE TTLL5"/>
    <property type="match status" value="1"/>
</dbReference>
<dbReference type="GO" id="GO:0005524">
    <property type="term" value="F:ATP binding"/>
    <property type="evidence" value="ECO:0007669"/>
    <property type="project" value="UniProtKB-KW"/>
</dbReference>
<feature type="transmembrane region" description="Helical" evidence="6">
    <location>
        <begin position="46"/>
        <end position="65"/>
    </location>
</feature>
<dbReference type="EMBL" id="JATAAI010000027">
    <property type="protein sequence ID" value="KAK1736838.1"/>
    <property type="molecule type" value="Genomic_DNA"/>
</dbReference>
<evidence type="ECO:0000256" key="2">
    <source>
        <dbReference type="ARBA" id="ARBA00022741"/>
    </source>
</evidence>
<evidence type="ECO:0000256" key="3">
    <source>
        <dbReference type="ARBA" id="ARBA00022840"/>
    </source>
</evidence>
<keyword evidence="2" id="KW-0547">Nucleotide-binding</keyword>
<comment type="caution">
    <text evidence="7">The sequence shown here is derived from an EMBL/GenBank/DDBJ whole genome shotgun (WGS) entry which is preliminary data.</text>
</comment>
<keyword evidence="3" id="KW-0067">ATP-binding</keyword>
<evidence type="ECO:0000256" key="4">
    <source>
        <dbReference type="ARBA" id="ARBA00041448"/>
    </source>
</evidence>
<sequence length="505" mass="58150">MDPPGDTAAAAPQFQQRQMWMWPRREVFRREDGGFGLTRTRTTRACIFNIMTLSYICVILSLFILEPLARNSVQDHNSEIDLPRSRSDEQSTLIASIPSASKDVVSTMKIKNTKRSKVHWCYWRPHMFTPMNILRDEFGYNEEVDIKAGDDWDLIFGGYTNCGDKKFDWKMETGLNKFLGEQGWDKLQPHQVWFPCMGCKESYCNKRDLCLLMKEIDPNYCFSLPDDRDRLLENMRVAEGQSLKPQLWVLKEDYPDKHLHMGSGVRFIKSEMELPNKQDQSSGAFLVQPLVNHKMGSDTWKRRHELRMYVCVTSTTPLRAYTYTVTGTFASAQIDDANPVDPCSIDTHGILVRRELGCQINNTFSSYYSFDDFSKYVEITESEKQNFLTATNRLIGKVLLQSQPKIQNHTVNKGIATSGAACFSFLRVDFAMTEAIEPYIYEINEFPFANEKGHLGDVQRKAYRELFQMIGLDQVPIVASERSKYEMDHLGGWSPVVIDDVLINK</sequence>
<evidence type="ECO:0000313" key="7">
    <source>
        <dbReference type="EMBL" id="KAK1736838.1"/>
    </source>
</evidence>
<dbReference type="GO" id="GO:0070740">
    <property type="term" value="F:tubulin-glutamic acid ligase activity"/>
    <property type="evidence" value="ECO:0007669"/>
    <property type="project" value="TreeGrafter"/>
</dbReference>
<evidence type="ECO:0000256" key="1">
    <source>
        <dbReference type="ARBA" id="ARBA00022598"/>
    </source>
</evidence>
<dbReference type="GO" id="GO:0015631">
    <property type="term" value="F:tubulin binding"/>
    <property type="evidence" value="ECO:0007669"/>
    <property type="project" value="TreeGrafter"/>
</dbReference>
<proteinExistence type="predicted"/>
<organism evidence="7 8">
    <name type="scientific">Skeletonema marinoi</name>
    <dbReference type="NCBI Taxonomy" id="267567"/>
    <lineage>
        <taxon>Eukaryota</taxon>
        <taxon>Sar</taxon>
        <taxon>Stramenopiles</taxon>
        <taxon>Ochrophyta</taxon>
        <taxon>Bacillariophyta</taxon>
        <taxon>Coscinodiscophyceae</taxon>
        <taxon>Thalassiosirophycidae</taxon>
        <taxon>Thalassiosirales</taxon>
        <taxon>Skeletonemataceae</taxon>
        <taxon>Skeletonema</taxon>
        <taxon>Skeletonema marinoi-dohrnii complex</taxon>
    </lineage>
</organism>
<dbReference type="InterPro" id="IPR004344">
    <property type="entry name" value="TTL/TTLL_fam"/>
</dbReference>
<name>A0AAD8XZV5_9STRA</name>
<keyword evidence="6" id="KW-0472">Membrane</keyword>